<proteinExistence type="predicted"/>
<dbReference type="Proteomes" id="UP001234787">
    <property type="component" value="Unassembled WGS sequence"/>
</dbReference>
<evidence type="ECO:0000313" key="3">
    <source>
        <dbReference type="Proteomes" id="UP001234787"/>
    </source>
</evidence>
<dbReference type="AlphaFoldDB" id="A0AAD3RPT3"/>
<evidence type="ECO:0000256" key="1">
    <source>
        <dbReference type="SAM" id="MobiDB-lite"/>
    </source>
</evidence>
<feature type="region of interest" description="Disordered" evidence="1">
    <location>
        <begin position="46"/>
        <end position="67"/>
    </location>
</feature>
<sequence>MLTEQLIRMRTTNHETQMLTTDHVMGYPSHHTQHRDLLPQYLAAAPGSPTAHHSTTDHRKGYPDPTIIPAGSTPILPNTLFPDPTIPGTNPVLFGAMPGTRS</sequence>
<organism evidence="2 3">
    <name type="scientific">Cryptomeria japonica</name>
    <name type="common">Japanese cedar</name>
    <name type="synonym">Cupressus japonica</name>
    <dbReference type="NCBI Taxonomy" id="3369"/>
    <lineage>
        <taxon>Eukaryota</taxon>
        <taxon>Viridiplantae</taxon>
        <taxon>Streptophyta</taxon>
        <taxon>Embryophyta</taxon>
        <taxon>Tracheophyta</taxon>
        <taxon>Spermatophyta</taxon>
        <taxon>Pinopsida</taxon>
        <taxon>Pinidae</taxon>
        <taxon>Conifers II</taxon>
        <taxon>Cupressales</taxon>
        <taxon>Cupressaceae</taxon>
        <taxon>Cryptomeria</taxon>
    </lineage>
</organism>
<dbReference type="EMBL" id="BSEH01000022">
    <property type="protein sequence ID" value="GLJ56513.1"/>
    <property type="molecule type" value="Genomic_DNA"/>
</dbReference>
<protein>
    <submittedName>
        <fullName evidence="2">Uncharacterized protein</fullName>
    </submittedName>
</protein>
<reference evidence="2" key="1">
    <citation type="submission" date="2022-12" db="EMBL/GenBank/DDBJ databases">
        <title>Chromosome-Level Genome Assembly of Japanese Cedar (Cryptomeriajaponica D. Don).</title>
        <authorList>
            <person name="Fujino T."/>
            <person name="Yamaguchi K."/>
            <person name="Yokoyama T."/>
            <person name="Hamanaka T."/>
            <person name="Harazono Y."/>
            <person name="Kamada H."/>
            <person name="Kobayashi W."/>
            <person name="Ujino-Ihara T."/>
            <person name="Uchiyama K."/>
            <person name="Matsumoto A."/>
            <person name="Izuno A."/>
            <person name="Tsumura Y."/>
            <person name="Toyoda A."/>
            <person name="Shigenobu S."/>
            <person name="Moriguchi Y."/>
            <person name="Ueno S."/>
            <person name="Kasahara M."/>
        </authorList>
    </citation>
    <scope>NUCLEOTIDE SEQUENCE</scope>
</reference>
<comment type="caution">
    <text evidence="2">The sequence shown here is derived from an EMBL/GenBank/DDBJ whole genome shotgun (WGS) entry which is preliminary data.</text>
</comment>
<gene>
    <name evidence="2" type="ORF">SUGI_1226580</name>
</gene>
<evidence type="ECO:0000313" key="2">
    <source>
        <dbReference type="EMBL" id="GLJ56513.1"/>
    </source>
</evidence>
<keyword evidence="3" id="KW-1185">Reference proteome</keyword>
<name>A0AAD3RPT3_CRYJA</name>
<accession>A0AAD3RPT3</accession>